<comment type="caution">
    <text evidence="3">The sequence shown here is derived from an EMBL/GenBank/DDBJ whole genome shotgun (WGS) entry which is preliminary data.</text>
</comment>
<dbReference type="Gene3D" id="4.10.240.10">
    <property type="entry name" value="Zn(2)-C6 fungal-type DNA-binding domain"/>
    <property type="match status" value="1"/>
</dbReference>
<sequence length="519" mass="57957">MPGTPYSRGCQVCKRRKIKCDEVWPTCTPCKRTHHTCPGPSALFKFVHEGLVVAVDARRRRKSPVTNASQLQLLLQQRLESGDPHAWRPATSVNWTPIRSYGDKIGSYAVFRMQAPQYALTSEADSIATRLILIMEQDSNGSSGVRMQMGYLPYLPMRLSRSECLRNCAALFCSAWEEYLRYEDSRELLTFGLYSRAIHSVQAAITEESPYSVETLAAMILLERTGTLFGTDQVTNLEAQYRGIEWVLTRKGTLNFADPFDVTLAFESQHILHTASLNGSRGYLAEAHWMNLMETVAGEYLAMDELKSFPSETFILNRSLGRLAQFNAEVRTIRMNPSENKELSASVLCSLSDLERAIDTLIHTTTEAALAAGDIIDELDATSVVGHSWHFRSPFFAHVLAGGIMFQILLLRMIYDLGVVYGQPDPGVYSRYRDACARFWKYIPYISKLDAMSAVNLLGPVLLSLEGANKAEKAVLLSQVLAVKCYRPRYPGGEKQLEAMAISFAMHRTGRIPDAHGGG</sequence>
<evidence type="ECO:0000259" key="2">
    <source>
        <dbReference type="PROSITE" id="PS50048"/>
    </source>
</evidence>
<dbReference type="CDD" id="cd00067">
    <property type="entry name" value="GAL4"/>
    <property type="match status" value="1"/>
</dbReference>
<dbReference type="PROSITE" id="PS50048">
    <property type="entry name" value="ZN2_CY6_FUNGAL_2"/>
    <property type="match status" value="1"/>
</dbReference>
<dbReference type="SMART" id="SM00066">
    <property type="entry name" value="GAL4"/>
    <property type="match status" value="1"/>
</dbReference>
<dbReference type="InterPro" id="IPR053178">
    <property type="entry name" value="Osmoadaptation_assoc"/>
</dbReference>
<reference evidence="3" key="1">
    <citation type="submission" date="2021-10" db="EMBL/GenBank/DDBJ databases">
        <authorList>
            <person name="Piombo E."/>
        </authorList>
    </citation>
    <scope>NUCLEOTIDE SEQUENCE</scope>
</reference>
<protein>
    <recommendedName>
        <fullName evidence="2">Zn(2)-C6 fungal-type domain-containing protein</fullName>
    </recommendedName>
</protein>
<dbReference type="InterPro" id="IPR001138">
    <property type="entry name" value="Zn2Cys6_DnaBD"/>
</dbReference>
<dbReference type="GO" id="GO:0008270">
    <property type="term" value="F:zinc ion binding"/>
    <property type="evidence" value="ECO:0007669"/>
    <property type="project" value="InterPro"/>
</dbReference>
<keyword evidence="1" id="KW-0539">Nucleus</keyword>
<dbReference type="PROSITE" id="PS00463">
    <property type="entry name" value="ZN2_CY6_FUNGAL_1"/>
    <property type="match status" value="1"/>
</dbReference>
<dbReference type="PANTHER" id="PTHR38111">
    <property type="entry name" value="ZN(2)-C6 FUNGAL-TYPE DOMAIN-CONTAINING PROTEIN-RELATED"/>
    <property type="match status" value="1"/>
</dbReference>
<accession>A0A9N9UKS6</accession>
<dbReference type="EMBL" id="CABFNO020001476">
    <property type="protein sequence ID" value="CAG9990735.1"/>
    <property type="molecule type" value="Genomic_DNA"/>
</dbReference>
<keyword evidence="4" id="KW-1185">Reference proteome</keyword>
<dbReference type="PANTHER" id="PTHR38111:SF11">
    <property type="entry name" value="TRANSCRIPTION FACTOR DOMAIN-CONTAINING PROTEIN-RELATED"/>
    <property type="match status" value="1"/>
</dbReference>
<proteinExistence type="predicted"/>
<dbReference type="SUPFAM" id="SSF57701">
    <property type="entry name" value="Zn2/Cys6 DNA-binding domain"/>
    <property type="match status" value="1"/>
</dbReference>
<dbReference type="Proteomes" id="UP000754883">
    <property type="component" value="Unassembled WGS sequence"/>
</dbReference>
<dbReference type="GO" id="GO:0000981">
    <property type="term" value="F:DNA-binding transcription factor activity, RNA polymerase II-specific"/>
    <property type="evidence" value="ECO:0007669"/>
    <property type="project" value="InterPro"/>
</dbReference>
<evidence type="ECO:0000313" key="4">
    <source>
        <dbReference type="Proteomes" id="UP000754883"/>
    </source>
</evidence>
<organism evidence="3 4">
    <name type="scientific">Clonostachys byssicola</name>
    <dbReference type="NCBI Taxonomy" id="160290"/>
    <lineage>
        <taxon>Eukaryota</taxon>
        <taxon>Fungi</taxon>
        <taxon>Dikarya</taxon>
        <taxon>Ascomycota</taxon>
        <taxon>Pezizomycotina</taxon>
        <taxon>Sordariomycetes</taxon>
        <taxon>Hypocreomycetidae</taxon>
        <taxon>Hypocreales</taxon>
        <taxon>Bionectriaceae</taxon>
        <taxon>Clonostachys</taxon>
    </lineage>
</organism>
<name>A0A9N9UKS6_9HYPO</name>
<gene>
    <name evidence="3" type="ORF">CBYS24578_00006990</name>
</gene>
<dbReference type="InterPro" id="IPR036864">
    <property type="entry name" value="Zn2-C6_fun-type_DNA-bd_sf"/>
</dbReference>
<dbReference type="AlphaFoldDB" id="A0A9N9UKS6"/>
<evidence type="ECO:0000256" key="1">
    <source>
        <dbReference type="ARBA" id="ARBA00023242"/>
    </source>
</evidence>
<feature type="domain" description="Zn(2)-C6 fungal-type" evidence="2">
    <location>
        <begin position="9"/>
        <end position="37"/>
    </location>
</feature>
<evidence type="ECO:0000313" key="3">
    <source>
        <dbReference type="EMBL" id="CAG9990735.1"/>
    </source>
</evidence>
<dbReference type="OrthoDB" id="3037908at2759"/>